<organism evidence="9 10">
    <name type="scientific">Streptantibioticus rubrisoli</name>
    <dbReference type="NCBI Taxonomy" id="1387313"/>
    <lineage>
        <taxon>Bacteria</taxon>
        <taxon>Bacillati</taxon>
        <taxon>Actinomycetota</taxon>
        <taxon>Actinomycetes</taxon>
        <taxon>Kitasatosporales</taxon>
        <taxon>Streptomycetaceae</taxon>
        <taxon>Streptantibioticus</taxon>
    </lineage>
</organism>
<keyword evidence="3 7" id="KW-0812">Transmembrane</keyword>
<evidence type="ECO:0000256" key="2">
    <source>
        <dbReference type="ARBA" id="ARBA00022475"/>
    </source>
</evidence>
<evidence type="ECO:0000256" key="4">
    <source>
        <dbReference type="ARBA" id="ARBA00022801"/>
    </source>
</evidence>
<feature type="transmembrane region" description="Helical" evidence="7">
    <location>
        <begin position="140"/>
        <end position="159"/>
    </location>
</feature>
<keyword evidence="2" id="KW-1003">Cell membrane</keyword>
<dbReference type="PANTHER" id="PTHR14969:SF62">
    <property type="entry name" value="DECAPRENYLPHOSPHORYL-5-PHOSPHORIBOSE PHOSPHATASE RV3807C-RELATED"/>
    <property type="match status" value="1"/>
</dbReference>
<reference evidence="9 10" key="1">
    <citation type="submission" date="2022-06" db="EMBL/GenBank/DDBJ databases">
        <title>Draft genome sequence of type strain Streptomyces rubrisoli DSM 42083.</title>
        <authorList>
            <person name="Duangmal K."/>
            <person name="Klaysubun C."/>
        </authorList>
    </citation>
    <scope>NUCLEOTIDE SEQUENCE [LARGE SCALE GENOMIC DNA]</scope>
    <source>
        <strain evidence="9 10">DSM 42083</strain>
    </source>
</reference>
<dbReference type="InterPro" id="IPR000326">
    <property type="entry name" value="PAP2/HPO"/>
</dbReference>
<feature type="transmembrane region" description="Helical" evidence="7">
    <location>
        <begin position="37"/>
        <end position="55"/>
    </location>
</feature>
<proteinExistence type="predicted"/>
<evidence type="ECO:0000313" key="10">
    <source>
        <dbReference type="Proteomes" id="UP001206206"/>
    </source>
</evidence>
<evidence type="ECO:0000256" key="5">
    <source>
        <dbReference type="ARBA" id="ARBA00022989"/>
    </source>
</evidence>
<evidence type="ECO:0000256" key="3">
    <source>
        <dbReference type="ARBA" id="ARBA00022692"/>
    </source>
</evidence>
<dbReference type="Proteomes" id="UP001206206">
    <property type="component" value="Unassembled WGS sequence"/>
</dbReference>
<dbReference type="Gene3D" id="1.20.144.10">
    <property type="entry name" value="Phosphatidic acid phosphatase type 2/haloperoxidase"/>
    <property type="match status" value="1"/>
</dbReference>
<gene>
    <name evidence="9" type="ORF">NON19_29180</name>
</gene>
<comment type="subcellular location">
    <subcellularLocation>
        <location evidence="1">Cell membrane</location>
        <topology evidence="1">Multi-pass membrane protein</topology>
    </subcellularLocation>
</comment>
<keyword evidence="5 7" id="KW-1133">Transmembrane helix</keyword>
<evidence type="ECO:0000256" key="6">
    <source>
        <dbReference type="ARBA" id="ARBA00023136"/>
    </source>
</evidence>
<feature type="domain" description="Phosphatidic acid phosphatase type 2/haloperoxidase" evidence="8">
    <location>
        <begin position="70"/>
        <end position="180"/>
    </location>
</feature>
<feature type="transmembrane region" description="Helical" evidence="7">
    <location>
        <begin position="67"/>
        <end position="87"/>
    </location>
</feature>
<comment type="caution">
    <text evidence="9">The sequence shown here is derived from an EMBL/GenBank/DDBJ whole genome shotgun (WGS) entry which is preliminary data.</text>
</comment>
<dbReference type="SUPFAM" id="SSF48317">
    <property type="entry name" value="Acid phosphatase/Vanadium-dependent haloperoxidase"/>
    <property type="match status" value="1"/>
</dbReference>
<accession>A0ABT1PMH4</accession>
<dbReference type="RefSeq" id="WP_255932162.1">
    <property type="nucleotide sequence ID" value="NZ_JANFNH010000053.1"/>
</dbReference>
<sequence length="231" mass="24533">MNELAFDGQNPDVGLLYNINDLARYAPAWLDRAVELLGQYGLVAAAALLLLVSWWRVARRQGDDAPTAVAGVVWAGLAGLIAVLLNVPVRGLVQRPRPAVDHQNLDVLLRGASGFSFVSDRSALTMAVGVGLFMVNRRAGLTGIALAMLEGFTRVFVGVHYPTDVIGGFALGTATALLLAPLAMLLLGPLMSALARTRARALVRSAKPVRRQAVRGEPYPEPTACDKDLAA</sequence>
<dbReference type="InterPro" id="IPR036938">
    <property type="entry name" value="PAP2/HPO_sf"/>
</dbReference>
<name>A0ABT1PMH4_9ACTN</name>
<dbReference type="PANTHER" id="PTHR14969">
    <property type="entry name" value="SPHINGOSINE-1-PHOSPHATE PHOSPHOHYDROLASE"/>
    <property type="match status" value="1"/>
</dbReference>
<evidence type="ECO:0000256" key="7">
    <source>
        <dbReference type="SAM" id="Phobius"/>
    </source>
</evidence>
<keyword evidence="10" id="KW-1185">Reference proteome</keyword>
<keyword evidence="4" id="KW-0378">Hydrolase</keyword>
<dbReference type="Pfam" id="PF01569">
    <property type="entry name" value="PAP2"/>
    <property type="match status" value="1"/>
</dbReference>
<protein>
    <submittedName>
        <fullName evidence="9">Phosphatase PAP2 family protein</fullName>
    </submittedName>
</protein>
<evidence type="ECO:0000259" key="8">
    <source>
        <dbReference type="SMART" id="SM00014"/>
    </source>
</evidence>
<feature type="transmembrane region" description="Helical" evidence="7">
    <location>
        <begin position="165"/>
        <end position="190"/>
    </location>
</feature>
<keyword evidence="6 7" id="KW-0472">Membrane</keyword>
<evidence type="ECO:0000313" key="9">
    <source>
        <dbReference type="EMBL" id="MCQ4046006.1"/>
    </source>
</evidence>
<dbReference type="SMART" id="SM00014">
    <property type="entry name" value="acidPPc"/>
    <property type="match status" value="1"/>
</dbReference>
<evidence type="ECO:0000256" key="1">
    <source>
        <dbReference type="ARBA" id="ARBA00004651"/>
    </source>
</evidence>
<dbReference type="EMBL" id="JANFNH010000053">
    <property type="protein sequence ID" value="MCQ4046006.1"/>
    <property type="molecule type" value="Genomic_DNA"/>
</dbReference>